<dbReference type="Proteomes" id="UP000236311">
    <property type="component" value="Unassembled WGS sequence"/>
</dbReference>
<evidence type="ECO:0000256" key="1">
    <source>
        <dbReference type="ARBA" id="ARBA00004651"/>
    </source>
</evidence>
<dbReference type="RefSeq" id="WP_242982237.1">
    <property type="nucleotide sequence ID" value="NZ_JANJZD010000016.1"/>
</dbReference>
<dbReference type="Gene3D" id="1.10.3720.10">
    <property type="entry name" value="MetI-like"/>
    <property type="match status" value="1"/>
</dbReference>
<dbReference type="AlphaFoldDB" id="A0A2K4ZAL4"/>
<feature type="transmembrane region" description="Helical" evidence="7">
    <location>
        <begin position="224"/>
        <end position="242"/>
    </location>
</feature>
<comment type="subcellular location">
    <subcellularLocation>
        <location evidence="1 7">Cell membrane</location>
        <topology evidence="1 7">Multi-pass membrane protein</topology>
    </subcellularLocation>
</comment>
<name>A0A2K4ZAL4_9FIRM</name>
<evidence type="ECO:0000313" key="9">
    <source>
        <dbReference type="EMBL" id="SOY27490.1"/>
    </source>
</evidence>
<evidence type="ECO:0000313" key="10">
    <source>
        <dbReference type="Proteomes" id="UP000236311"/>
    </source>
</evidence>
<evidence type="ECO:0000256" key="5">
    <source>
        <dbReference type="ARBA" id="ARBA00022989"/>
    </source>
</evidence>
<dbReference type="PANTHER" id="PTHR43227">
    <property type="entry name" value="BLL4140 PROTEIN"/>
    <property type="match status" value="1"/>
</dbReference>
<dbReference type="GO" id="GO:0055085">
    <property type="term" value="P:transmembrane transport"/>
    <property type="evidence" value="ECO:0007669"/>
    <property type="project" value="InterPro"/>
</dbReference>
<dbReference type="InterPro" id="IPR000515">
    <property type="entry name" value="MetI-like"/>
</dbReference>
<feature type="transmembrane region" description="Helical" evidence="7">
    <location>
        <begin position="284"/>
        <end position="303"/>
    </location>
</feature>
<evidence type="ECO:0000256" key="3">
    <source>
        <dbReference type="ARBA" id="ARBA00022475"/>
    </source>
</evidence>
<dbReference type="CDD" id="cd06261">
    <property type="entry name" value="TM_PBP2"/>
    <property type="match status" value="1"/>
</dbReference>
<organism evidence="9 10">
    <name type="scientific">Acetatifactor muris</name>
    <dbReference type="NCBI Taxonomy" id="879566"/>
    <lineage>
        <taxon>Bacteria</taxon>
        <taxon>Bacillati</taxon>
        <taxon>Bacillota</taxon>
        <taxon>Clostridia</taxon>
        <taxon>Lachnospirales</taxon>
        <taxon>Lachnospiraceae</taxon>
        <taxon>Acetatifactor</taxon>
    </lineage>
</organism>
<evidence type="ECO:0000256" key="2">
    <source>
        <dbReference type="ARBA" id="ARBA00022448"/>
    </source>
</evidence>
<feature type="domain" description="ABC transmembrane type-1" evidence="8">
    <location>
        <begin position="90"/>
        <end position="305"/>
    </location>
</feature>
<feature type="transmembrane region" description="Helical" evidence="7">
    <location>
        <begin position="94"/>
        <end position="115"/>
    </location>
</feature>
<dbReference type="GO" id="GO:0005886">
    <property type="term" value="C:plasma membrane"/>
    <property type="evidence" value="ECO:0007669"/>
    <property type="project" value="UniProtKB-SubCell"/>
</dbReference>
<keyword evidence="4 7" id="KW-0812">Transmembrane</keyword>
<reference evidence="9 10" key="1">
    <citation type="submission" date="2018-01" db="EMBL/GenBank/DDBJ databases">
        <authorList>
            <person name="Gaut B.S."/>
            <person name="Morton B.R."/>
            <person name="Clegg M.T."/>
            <person name="Duvall M.R."/>
        </authorList>
    </citation>
    <scope>NUCLEOTIDE SEQUENCE [LARGE SCALE GENOMIC DNA]</scope>
    <source>
        <strain evidence="9">GP69</strain>
    </source>
</reference>
<keyword evidence="6 7" id="KW-0472">Membrane</keyword>
<gene>
    <name evidence="9" type="primary">yteP_3</name>
    <name evidence="9" type="ORF">AMURIS_00194</name>
</gene>
<protein>
    <submittedName>
        <fullName evidence="9">Putative multiple-sugar transport system permease YteP</fullName>
    </submittedName>
</protein>
<keyword evidence="5 7" id="KW-1133">Transmembrane helix</keyword>
<keyword evidence="10" id="KW-1185">Reference proteome</keyword>
<dbReference type="InterPro" id="IPR035906">
    <property type="entry name" value="MetI-like_sf"/>
</dbReference>
<feature type="transmembrane region" description="Helical" evidence="7">
    <location>
        <begin position="136"/>
        <end position="157"/>
    </location>
</feature>
<accession>A0A2K4ZAL4</accession>
<keyword evidence="2 7" id="KW-0813">Transport</keyword>
<proteinExistence type="inferred from homology"/>
<evidence type="ECO:0000256" key="6">
    <source>
        <dbReference type="ARBA" id="ARBA00023136"/>
    </source>
</evidence>
<evidence type="ECO:0000259" key="8">
    <source>
        <dbReference type="PROSITE" id="PS50928"/>
    </source>
</evidence>
<evidence type="ECO:0000256" key="4">
    <source>
        <dbReference type="ARBA" id="ARBA00022692"/>
    </source>
</evidence>
<feature type="transmembrane region" description="Helical" evidence="7">
    <location>
        <begin position="30"/>
        <end position="48"/>
    </location>
</feature>
<feature type="transmembrane region" description="Helical" evidence="7">
    <location>
        <begin position="177"/>
        <end position="203"/>
    </location>
</feature>
<evidence type="ECO:0000256" key="7">
    <source>
        <dbReference type="RuleBase" id="RU363032"/>
    </source>
</evidence>
<dbReference type="Pfam" id="PF00528">
    <property type="entry name" value="BPD_transp_1"/>
    <property type="match status" value="1"/>
</dbReference>
<dbReference type="PANTHER" id="PTHR43227:SF11">
    <property type="entry name" value="BLL4140 PROTEIN"/>
    <property type="match status" value="1"/>
</dbReference>
<keyword evidence="3" id="KW-1003">Cell membrane</keyword>
<keyword evidence="9" id="KW-0762">Sugar transport</keyword>
<dbReference type="EMBL" id="OFSM01000001">
    <property type="protein sequence ID" value="SOY27490.1"/>
    <property type="molecule type" value="Genomic_DNA"/>
</dbReference>
<dbReference type="PROSITE" id="PS50928">
    <property type="entry name" value="ABC_TM1"/>
    <property type="match status" value="1"/>
</dbReference>
<dbReference type="InterPro" id="IPR050809">
    <property type="entry name" value="UgpAE/MalFG_permease"/>
</dbReference>
<comment type="similarity">
    <text evidence="7">Belongs to the binding-protein-dependent transport system permease family.</text>
</comment>
<sequence length="318" mass="35939">MEKLSKKPANSEKSRSVKRPLLKDLRRDKWLYIFLAPILLYFIIFKYVPMLGTVMAFQDYKFSTGFFGSKWVGLEHFRRLFTGKNFYTILKNTLLLNAGSVLFGFPVPIILAIFLNEVKLRGFKKISQSIMYLPHFMSWVVLGGILIDLLSPGTGIVNTVIKAFGGEAIYFMGKKEWWPAMFIISGIWQGAGWGTIVYLAAITGIDQDLYEAAYIDGAGKLKQIWYITLPGIRSTIVVMLILRMGSMMDIGFEQVYVLMNPAVRDVAEVISTYVYRVGIEGAQYSYTTAIGLFQSVISCILVFSTNKIARKINGEGLW</sequence>
<dbReference type="SUPFAM" id="SSF161098">
    <property type="entry name" value="MetI-like"/>
    <property type="match status" value="1"/>
</dbReference>